<dbReference type="InterPro" id="IPR036909">
    <property type="entry name" value="Cyt_c-like_dom_sf"/>
</dbReference>
<dbReference type="InterPro" id="IPR009153">
    <property type="entry name" value="Cyt_cL"/>
</dbReference>
<dbReference type="Pfam" id="PF13442">
    <property type="entry name" value="Cytochrome_CBB3"/>
    <property type="match status" value="1"/>
</dbReference>
<keyword evidence="1 4" id="KW-0349">Heme</keyword>
<keyword evidence="3 4" id="KW-0408">Iron</keyword>
<organism evidence="9 10">
    <name type="scientific">Ancylobacter novellus</name>
    <name type="common">Thiobacillus novellus</name>
    <dbReference type="NCBI Taxonomy" id="921"/>
    <lineage>
        <taxon>Bacteria</taxon>
        <taxon>Pseudomonadati</taxon>
        <taxon>Pseudomonadota</taxon>
        <taxon>Alphaproteobacteria</taxon>
        <taxon>Hyphomicrobiales</taxon>
        <taxon>Xanthobacteraceae</taxon>
        <taxon>Ancylobacter</taxon>
    </lineage>
</organism>
<dbReference type="GO" id="GO:0020037">
    <property type="term" value="F:heme binding"/>
    <property type="evidence" value="ECO:0007669"/>
    <property type="project" value="UniProtKB-UniRule"/>
</dbReference>
<dbReference type="InterPro" id="IPR009056">
    <property type="entry name" value="Cyt_c-like_dom"/>
</dbReference>
<dbReference type="Proteomes" id="UP000249577">
    <property type="component" value="Unassembled WGS sequence"/>
</dbReference>
<evidence type="ECO:0000313" key="10">
    <source>
        <dbReference type="Proteomes" id="UP000249577"/>
    </source>
</evidence>
<evidence type="ECO:0000256" key="1">
    <source>
        <dbReference type="ARBA" id="ARBA00022617"/>
    </source>
</evidence>
<evidence type="ECO:0000259" key="8">
    <source>
        <dbReference type="PROSITE" id="PS51007"/>
    </source>
</evidence>
<evidence type="ECO:0000256" key="3">
    <source>
        <dbReference type="ARBA" id="ARBA00023004"/>
    </source>
</evidence>
<comment type="caution">
    <text evidence="9">The sequence shown here is derived from an EMBL/GenBank/DDBJ whole genome shotgun (WGS) entry which is preliminary data.</text>
</comment>
<feature type="domain" description="Cytochrome c" evidence="8">
    <location>
        <begin position="80"/>
        <end position="160"/>
    </location>
</feature>
<dbReference type="GO" id="GO:0009055">
    <property type="term" value="F:electron transfer activity"/>
    <property type="evidence" value="ECO:0007669"/>
    <property type="project" value="UniProtKB-UniRule"/>
</dbReference>
<gene>
    <name evidence="9" type="primary">moxG</name>
    <name evidence="9" type="ORF">DI565_13095</name>
</gene>
<dbReference type="NCBIfam" id="TIGR03872">
    <property type="entry name" value="cytochrome_MoxG"/>
    <property type="match status" value="1"/>
</dbReference>
<feature type="binding site" description="covalent" evidence="5">
    <location>
        <position position="96"/>
    </location>
    <ligand>
        <name>heme c</name>
        <dbReference type="ChEBI" id="CHEBI:61717"/>
    </ligand>
</feature>
<feature type="signal peptide" evidence="7">
    <location>
        <begin position="1"/>
        <end position="22"/>
    </location>
</feature>
<feature type="chain" id="PRO_5015918737" description="Cytochrome c-L" evidence="7">
    <location>
        <begin position="23"/>
        <end position="201"/>
    </location>
</feature>
<keyword evidence="4" id="KW-0249">Electron transport</keyword>
<keyword evidence="7" id="KW-0732">Signal</keyword>
<feature type="binding site" description="axial binding residue" evidence="6">
    <location>
        <position position="97"/>
    </location>
    <ligand>
        <name>heme c</name>
        <dbReference type="ChEBI" id="CHEBI:61717"/>
    </ligand>
    <ligandPart>
        <name>Fe</name>
        <dbReference type="ChEBI" id="CHEBI:18248"/>
    </ligandPart>
</feature>
<evidence type="ECO:0000256" key="5">
    <source>
        <dbReference type="PIRSR" id="PIRSR000008-1"/>
    </source>
</evidence>
<comment type="function">
    <text evidence="4">Electron acceptor for MDH. Acts in methanol oxidation.</text>
</comment>
<accession>A0A2W5M3J8</accession>
<dbReference type="Gene3D" id="1.10.760.10">
    <property type="entry name" value="Cytochrome c-like domain"/>
    <property type="match status" value="1"/>
</dbReference>
<evidence type="ECO:0000256" key="7">
    <source>
        <dbReference type="SAM" id="SignalP"/>
    </source>
</evidence>
<dbReference type="EMBL" id="QFPN01000006">
    <property type="protein sequence ID" value="PZQ14347.1"/>
    <property type="molecule type" value="Genomic_DNA"/>
</dbReference>
<evidence type="ECO:0000256" key="6">
    <source>
        <dbReference type="PIRSR" id="PIRSR000008-2"/>
    </source>
</evidence>
<dbReference type="GO" id="GO:0042597">
    <property type="term" value="C:periplasmic space"/>
    <property type="evidence" value="ECO:0007669"/>
    <property type="project" value="UniProtKB-SubCell"/>
</dbReference>
<dbReference type="SUPFAM" id="SSF46626">
    <property type="entry name" value="Cytochrome c"/>
    <property type="match status" value="1"/>
</dbReference>
<evidence type="ECO:0000256" key="2">
    <source>
        <dbReference type="ARBA" id="ARBA00022723"/>
    </source>
</evidence>
<keyword evidence="4" id="KW-0485">Methanol utilization</keyword>
<evidence type="ECO:0000313" key="9">
    <source>
        <dbReference type="EMBL" id="PZQ14347.1"/>
    </source>
</evidence>
<comment type="PTM">
    <text evidence="5">Binds 1 heme c group covalently per subunit.</text>
</comment>
<dbReference type="GO" id="GO:0005506">
    <property type="term" value="F:iron ion binding"/>
    <property type="evidence" value="ECO:0007669"/>
    <property type="project" value="UniProtKB-UniRule"/>
</dbReference>
<protein>
    <recommendedName>
        <fullName evidence="4">Cytochrome c-L</fullName>
    </recommendedName>
</protein>
<name>A0A2W5M3J8_ANCNO</name>
<feature type="binding site" description="covalent" evidence="5">
    <location>
        <position position="93"/>
    </location>
    <ligand>
        <name>heme c</name>
        <dbReference type="ChEBI" id="CHEBI:61717"/>
    </ligand>
</feature>
<dbReference type="AlphaFoldDB" id="A0A2W5M3J8"/>
<reference evidence="9 10" key="1">
    <citation type="submission" date="2017-08" db="EMBL/GenBank/DDBJ databases">
        <title>Infants hospitalized years apart are colonized by the same room-sourced microbial strains.</title>
        <authorList>
            <person name="Brooks B."/>
            <person name="Olm M.R."/>
            <person name="Firek B.A."/>
            <person name="Baker R."/>
            <person name="Thomas B.C."/>
            <person name="Morowitz M.J."/>
            <person name="Banfield J.F."/>
        </authorList>
    </citation>
    <scope>NUCLEOTIDE SEQUENCE [LARGE SCALE GENOMIC DNA]</scope>
    <source>
        <strain evidence="9">S2_005_003_R2_43</strain>
    </source>
</reference>
<comment type="subcellular location">
    <subcellularLocation>
        <location evidence="4">Periplasm</location>
    </subcellularLocation>
</comment>
<keyword evidence="2 4" id="KW-0479">Metal-binding</keyword>
<dbReference type="PROSITE" id="PS51007">
    <property type="entry name" value="CYTC"/>
    <property type="match status" value="1"/>
</dbReference>
<dbReference type="PIRSF" id="PIRSF000008">
    <property type="entry name" value="Cytochrome_c551i"/>
    <property type="match status" value="1"/>
</dbReference>
<sequence>MKRIIAAFSIAAAAAVTFGAAAAWSQDGSGAPAPKASIELHNIVTGEPLSFEDAQPEGRDTDAVKYFLKTGKNPYVEVASCLPHGKDIFSTACSGCHGHTGEGKIGPGLNDAYWTYPENTTDKGIFETVYGGASGQMGPQYGNLTLDEMLLATAWVRHFYTGDVSKADWLTDEQKKTFKTYNEDDHITPTSDTPDCKPALK</sequence>
<proteinExistence type="predicted"/>
<keyword evidence="4" id="KW-0574">Periplasm</keyword>
<dbReference type="GO" id="GO:0015945">
    <property type="term" value="P:methanol metabolic process"/>
    <property type="evidence" value="ECO:0007669"/>
    <property type="project" value="UniProtKB-UniRule"/>
</dbReference>
<evidence type="ECO:0000256" key="4">
    <source>
        <dbReference type="PIRNR" id="PIRNR000008"/>
    </source>
</evidence>
<keyword evidence="4" id="KW-0813">Transport</keyword>